<feature type="region of interest" description="Disordered" evidence="2">
    <location>
        <begin position="436"/>
        <end position="693"/>
    </location>
</feature>
<evidence type="ECO:0000313" key="4">
    <source>
        <dbReference type="EMBL" id="KAK1698247.1"/>
    </source>
</evidence>
<feature type="region of interest" description="Disordered" evidence="2">
    <location>
        <begin position="1077"/>
        <end position="1126"/>
    </location>
</feature>
<feature type="compositionally biased region" description="Polar residues" evidence="2">
    <location>
        <begin position="1"/>
        <end position="10"/>
    </location>
</feature>
<evidence type="ECO:0000259" key="3">
    <source>
        <dbReference type="Pfam" id="PF04195"/>
    </source>
</evidence>
<gene>
    <name evidence="4" type="ORF">QYE76_014944</name>
</gene>
<dbReference type="PANTHER" id="PTHR33026:SF7">
    <property type="entry name" value="OS03G0100275 PROTEIN"/>
    <property type="match status" value="1"/>
</dbReference>
<feature type="compositionally biased region" description="Low complexity" evidence="2">
    <location>
        <begin position="603"/>
        <end position="614"/>
    </location>
</feature>
<feature type="compositionally biased region" description="Low complexity" evidence="2">
    <location>
        <begin position="551"/>
        <end position="573"/>
    </location>
</feature>
<evidence type="ECO:0000256" key="2">
    <source>
        <dbReference type="SAM" id="MobiDB-lite"/>
    </source>
</evidence>
<dbReference type="Pfam" id="PF04195">
    <property type="entry name" value="Transposase_28"/>
    <property type="match status" value="1"/>
</dbReference>
<dbReference type="AlphaFoldDB" id="A0AAD8U5U1"/>
<feature type="compositionally biased region" description="Low complexity" evidence="2">
    <location>
        <begin position="1107"/>
        <end position="1117"/>
    </location>
</feature>
<feature type="compositionally biased region" description="Low complexity" evidence="2">
    <location>
        <begin position="20"/>
        <end position="38"/>
    </location>
</feature>
<dbReference type="Proteomes" id="UP001231189">
    <property type="component" value="Unassembled WGS sequence"/>
</dbReference>
<keyword evidence="5" id="KW-1185">Reference proteome</keyword>
<feature type="compositionally biased region" description="Pro residues" evidence="2">
    <location>
        <begin position="539"/>
        <end position="550"/>
    </location>
</feature>
<feature type="compositionally biased region" description="Basic and acidic residues" evidence="2">
    <location>
        <begin position="657"/>
        <end position="680"/>
    </location>
</feature>
<dbReference type="InterPro" id="IPR007321">
    <property type="entry name" value="Transposase_28"/>
</dbReference>
<reference evidence="4" key="1">
    <citation type="submission" date="2023-07" db="EMBL/GenBank/DDBJ databases">
        <title>A chromosome-level genome assembly of Lolium multiflorum.</title>
        <authorList>
            <person name="Chen Y."/>
            <person name="Copetti D."/>
            <person name="Kolliker R."/>
            <person name="Studer B."/>
        </authorList>
    </citation>
    <scope>NUCLEOTIDE SEQUENCE</scope>
    <source>
        <strain evidence="4">02402/16</strain>
        <tissue evidence="4">Leaf</tissue>
    </source>
</reference>
<feature type="coiled-coil region" evidence="1">
    <location>
        <begin position="862"/>
        <end position="903"/>
    </location>
</feature>
<keyword evidence="1" id="KW-0175">Coiled coil</keyword>
<accession>A0AAD8U5U1</accession>
<feature type="domain" description="Transposase (putative) gypsy type" evidence="3">
    <location>
        <begin position="180"/>
        <end position="247"/>
    </location>
</feature>
<evidence type="ECO:0000313" key="5">
    <source>
        <dbReference type="Proteomes" id="UP001231189"/>
    </source>
</evidence>
<evidence type="ECO:0000256" key="1">
    <source>
        <dbReference type="SAM" id="Coils"/>
    </source>
</evidence>
<feature type="coiled-coil region" evidence="1">
    <location>
        <begin position="753"/>
        <end position="812"/>
    </location>
</feature>
<protein>
    <recommendedName>
        <fullName evidence="3">Transposase (putative) gypsy type domain-containing protein</fullName>
    </recommendedName>
</protein>
<feature type="compositionally biased region" description="Acidic residues" evidence="2">
    <location>
        <begin position="1088"/>
        <end position="1106"/>
    </location>
</feature>
<feature type="compositionally biased region" description="Low complexity" evidence="2">
    <location>
        <begin position="59"/>
        <end position="70"/>
    </location>
</feature>
<feature type="region of interest" description="Disordered" evidence="2">
    <location>
        <begin position="1"/>
        <end position="115"/>
    </location>
</feature>
<organism evidence="4 5">
    <name type="scientific">Lolium multiflorum</name>
    <name type="common">Italian ryegrass</name>
    <name type="synonym">Lolium perenne subsp. multiflorum</name>
    <dbReference type="NCBI Taxonomy" id="4521"/>
    <lineage>
        <taxon>Eukaryota</taxon>
        <taxon>Viridiplantae</taxon>
        <taxon>Streptophyta</taxon>
        <taxon>Embryophyta</taxon>
        <taxon>Tracheophyta</taxon>
        <taxon>Spermatophyta</taxon>
        <taxon>Magnoliopsida</taxon>
        <taxon>Liliopsida</taxon>
        <taxon>Poales</taxon>
        <taxon>Poaceae</taxon>
        <taxon>BOP clade</taxon>
        <taxon>Pooideae</taxon>
        <taxon>Poodae</taxon>
        <taxon>Poeae</taxon>
        <taxon>Poeae Chloroplast Group 2 (Poeae type)</taxon>
        <taxon>Loliodinae</taxon>
        <taxon>Loliinae</taxon>
        <taxon>Lolium</taxon>
    </lineage>
</organism>
<dbReference type="EMBL" id="JAUUTY010000001">
    <property type="protein sequence ID" value="KAK1698247.1"/>
    <property type="molecule type" value="Genomic_DNA"/>
</dbReference>
<comment type="caution">
    <text evidence="4">The sequence shown here is derived from an EMBL/GenBank/DDBJ whole genome shotgun (WGS) entry which is preliminary data.</text>
</comment>
<sequence length="1126" mass="119916">MAGQAWTLNQPAPKAAGHGSSRLLLSRPLPRASRPEPAVLSPLPYPGSSPDISPRSWRGDLTGGLLADTGEQPRPSSSTEPQLFPPRSGATGPRVSTVRPPPPPRSPPSGGSSSPFALSISWSSSSSSSSMALPAGSWEGSYMKDDDIARLVRLRRIPPEVITRAPGEELAPDPQPGERVVFGAHFDRGLGLPASPFLRQFLDFFGLQPHHLPANAFVTLSCFVAFMEGYAGLWPDVEFWSRLFYLKAQTADGHMRTCGAASIYPRTATPFPKIPTVDSVKKWQMSFFYVRNDNPMFDWVNLPEYNPAPPTARLNWGVNHKSANPAEVNLLWDFLQECVTEGGLCAADLLCCYASRRVLPLQARAHKICHMSGRFDPTRTSKLELTPAQVAKRVNFVSQAKLPDNWNWGMEPYSRAEPPSVLFARQPVEDGDLEKKLWTPDHVDPADQAGDDESPEAAEQAAQGPHDPPPSPHQQEQAPSASAPIRAVPLSARPPATSATSSAAIKFSKGGGSGPTRWSLRPRREPTPQPAPRSRTPPVVVPPVVPPPPSGAGSAASSGDAPGSGSRSGPARRTGQPSIDDMFLRRAPPVRSAAGTGGGASGASGASGAANTAAGAGGPAPKVVVLDASPDGAPPAPGSAKPTGSAGSTVPPSSSEPAREEPAGQEPARKEPARSADADARALVTAKGQAQAPQGLHVSSAASMLNVVSASDSSFGSAGTMEHDWHQADTCEVTSREGHRGMAPKELFFSGLRASVKTQAAEVEARLARLEKADKAVEAKRTALHNRLVASYHKAKRERADFARELEVAKGKLLPPGSRSWRRIFGPLVLNAPRATGPPAAAVKGGRRTGAGRLRRLEANHLVELEAAKRVGREEVENLKKRLEEVDQQRLKLRDEVTSKSNELSATAKRWVSEISALDRGLAAAFPEAQEAALAAAGQAREARRQATGEGSSGHFSMDDYLASMAARVEPITMLGYELRKAAEELFQLLWPTETLPGELSNLIKWLETAPDRFLDWKDSAARAGADMALSFVLSWYDEVDLNQLETRRADVEDNLSAENKTARLARACAIADFANKGTFIEDPNPPSEDEESEDEDMQDAPDAPEADPAAGSSDAPPAGPPPAGA</sequence>
<feature type="compositionally biased region" description="Basic and acidic residues" evidence="2">
    <location>
        <begin position="436"/>
        <end position="445"/>
    </location>
</feature>
<dbReference type="PANTHER" id="PTHR33026">
    <property type="entry name" value="OS06G0360600 PROTEIN"/>
    <property type="match status" value="1"/>
</dbReference>
<proteinExistence type="predicted"/>
<name>A0AAD8U5U1_LOLMU</name>
<feature type="compositionally biased region" description="Low complexity" evidence="2">
    <location>
        <begin position="491"/>
        <end position="504"/>
    </location>
</feature>
<feature type="compositionally biased region" description="Low complexity" evidence="2">
    <location>
        <begin position="638"/>
        <end position="656"/>
    </location>
</feature>